<protein>
    <submittedName>
        <fullName evidence="1">Uncharacterized protein</fullName>
    </submittedName>
</protein>
<proteinExistence type="predicted"/>
<evidence type="ECO:0000313" key="2">
    <source>
        <dbReference type="Proteomes" id="UP001479290"/>
    </source>
</evidence>
<reference evidence="1 2" key="1">
    <citation type="submission" date="2024-05" db="EMBL/GenBank/DDBJ databases">
        <title>A high-quality chromosomal-level genome assembly of Topmouth culter (Culter alburnus).</title>
        <authorList>
            <person name="Zhao H."/>
        </authorList>
    </citation>
    <scope>NUCLEOTIDE SEQUENCE [LARGE SCALE GENOMIC DNA]</scope>
    <source>
        <strain evidence="1">CATC2023</strain>
        <tissue evidence="1">Muscle</tissue>
    </source>
</reference>
<accession>A0AAW1Z0B8</accession>
<comment type="caution">
    <text evidence="1">The sequence shown here is derived from an EMBL/GenBank/DDBJ whole genome shotgun (WGS) entry which is preliminary data.</text>
</comment>
<sequence>KYEAIMFIKPQSSRKSFATDIIIHLLESELLFSLSINLQQSSRLRSVLLFL</sequence>
<dbReference type="Proteomes" id="UP001479290">
    <property type="component" value="Unassembled WGS sequence"/>
</dbReference>
<dbReference type="EMBL" id="JAWDJR010000021">
    <property type="protein sequence ID" value="KAK9954864.1"/>
    <property type="molecule type" value="Genomic_DNA"/>
</dbReference>
<feature type="non-terminal residue" evidence="1">
    <location>
        <position position="1"/>
    </location>
</feature>
<feature type="non-terminal residue" evidence="1">
    <location>
        <position position="51"/>
    </location>
</feature>
<gene>
    <name evidence="1" type="ORF">ABG768_014781</name>
</gene>
<name>A0AAW1Z0B8_CULAL</name>
<organism evidence="1 2">
    <name type="scientific">Culter alburnus</name>
    <name type="common">Topmouth culter</name>
    <dbReference type="NCBI Taxonomy" id="194366"/>
    <lineage>
        <taxon>Eukaryota</taxon>
        <taxon>Metazoa</taxon>
        <taxon>Chordata</taxon>
        <taxon>Craniata</taxon>
        <taxon>Vertebrata</taxon>
        <taxon>Euteleostomi</taxon>
        <taxon>Actinopterygii</taxon>
        <taxon>Neopterygii</taxon>
        <taxon>Teleostei</taxon>
        <taxon>Ostariophysi</taxon>
        <taxon>Cypriniformes</taxon>
        <taxon>Xenocyprididae</taxon>
        <taxon>Xenocypridinae</taxon>
        <taxon>Culter</taxon>
    </lineage>
</organism>
<dbReference type="AlphaFoldDB" id="A0AAW1Z0B8"/>
<evidence type="ECO:0000313" key="1">
    <source>
        <dbReference type="EMBL" id="KAK9954864.1"/>
    </source>
</evidence>
<keyword evidence="2" id="KW-1185">Reference proteome</keyword>